<reference evidence="2 3" key="1">
    <citation type="submission" date="2014-04" db="EMBL/GenBank/DDBJ databases">
        <authorList>
            <person name="Sears C."/>
            <person name="Carroll K."/>
            <person name="Sack B.R."/>
            <person name="Qadri F."/>
            <person name="Myers L.L."/>
            <person name="Chung G.-T."/>
            <person name="Escheverria P."/>
            <person name="Fraser C.M."/>
            <person name="Sadzewicz L."/>
            <person name="Shefchek K.A."/>
            <person name="Tallon L."/>
            <person name="Das S.P."/>
            <person name="Daugherty S."/>
            <person name="Mongodin E.F."/>
        </authorList>
    </citation>
    <scope>NUCLEOTIDE SEQUENCE [LARGE SCALE GENOMIC DNA]</scope>
    <source>
        <strain evidence="2 3">3975 RP4</strain>
    </source>
</reference>
<comment type="caution">
    <text evidence="2">The sequence shown here is derived from an EMBL/GenBank/DDBJ whole genome shotgun (WGS) entry which is preliminary data.</text>
</comment>
<keyword evidence="1" id="KW-0472">Membrane</keyword>
<sequence length="47" mass="5141">MAGIAYCKSNFPIGCVPNSVGVPVFAILYFLSFYLFNLNSAAKVHKK</sequence>
<evidence type="ECO:0000313" key="3">
    <source>
        <dbReference type="Proteomes" id="UP000027661"/>
    </source>
</evidence>
<feature type="transmembrane region" description="Helical" evidence="1">
    <location>
        <begin position="20"/>
        <end position="38"/>
    </location>
</feature>
<evidence type="ECO:0000256" key="1">
    <source>
        <dbReference type="SAM" id="Phobius"/>
    </source>
</evidence>
<proteinExistence type="predicted"/>
<dbReference type="PATRIC" id="fig|1339352.3.peg.1452"/>
<organism evidence="2 3">
    <name type="scientific">Phocaeicola vulgatus str. 3975 RP4</name>
    <dbReference type="NCBI Taxonomy" id="1339352"/>
    <lineage>
        <taxon>Bacteria</taxon>
        <taxon>Pseudomonadati</taxon>
        <taxon>Bacteroidota</taxon>
        <taxon>Bacteroidia</taxon>
        <taxon>Bacteroidales</taxon>
        <taxon>Bacteroidaceae</taxon>
        <taxon>Phocaeicola</taxon>
    </lineage>
</organism>
<keyword evidence="1" id="KW-1133">Transmembrane helix</keyword>
<gene>
    <name evidence="2" type="ORF">M099_1500</name>
</gene>
<protein>
    <submittedName>
        <fullName evidence="2">Uncharacterized protein</fullName>
    </submittedName>
</protein>
<dbReference type="Proteomes" id="UP000027661">
    <property type="component" value="Unassembled WGS sequence"/>
</dbReference>
<accession>A0A069SJC4</accession>
<dbReference type="EMBL" id="JNHM01000019">
    <property type="protein sequence ID" value="KDS54817.1"/>
    <property type="molecule type" value="Genomic_DNA"/>
</dbReference>
<name>A0A069SJC4_PHOVU</name>
<evidence type="ECO:0000313" key="2">
    <source>
        <dbReference type="EMBL" id="KDS54817.1"/>
    </source>
</evidence>
<keyword evidence="1" id="KW-0812">Transmembrane</keyword>
<dbReference type="AlphaFoldDB" id="A0A069SJC4"/>